<dbReference type="AlphaFoldDB" id="G2JBF0"/>
<reference evidence="3 4" key="1">
    <citation type="submission" date="2011-08" db="EMBL/GenBank/DDBJ databases">
        <title>The genome of the obligate endobacterium of an arbuscular mycorrhizal fungus reveals an interphylum network of nutritional interactions.</title>
        <authorList>
            <person name="Ghignone S."/>
            <person name="Salvioli A."/>
            <person name="Anca I."/>
            <person name="Lumini E."/>
            <person name="Ortu G."/>
            <person name="Petiti L."/>
            <person name="Cruveiller S."/>
            <person name="Bianciotto V."/>
            <person name="Piffanelli P."/>
            <person name="Lanfranco L."/>
            <person name="Bonfante P."/>
        </authorList>
    </citation>
    <scope>NUCLEOTIDE SEQUENCE [LARGE SCALE GENOMIC DNA]</scope>
    <source>
        <strain evidence="3 4">BEG34</strain>
    </source>
</reference>
<dbReference type="GO" id="GO:0004519">
    <property type="term" value="F:endonuclease activity"/>
    <property type="evidence" value="ECO:0007669"/>
    <property type="project" value="InterPro"/>
</dbReference>
<dbReference type="Pfam" id="PF08388">
    <property type="entry name" value="GIIM"/>
    <property type="match status" value="1"/>
</dbReference>
<keyword evidence="3" id="KW-0808">Transferase</keyword>
<dbReference type="InterPro" id="IPR002711">
    <property type="entry name" value="HNH"/>
</dbReference>
<dbReference type="Proteomes" id="UP000054051">
    <property type="component" value="Unassembled WGS sequence"/>
</dbReference>
<keyword evidence="3" id="KW-0695">RNA-directed DNA polymerase</keyword>
<gene>
    <name evidence="3" type="ORF">CAGGBEG34_420007</name>
</gene>
<dbReference type="InterPro" id="IPR043502">
    <property type="entry name" value="DNA/RNA_pol_sf"/>
</dbReference>
<dbReference type="PANTHER" id="PTHR34047">
    <property type="entry name" value="NUCLEAR INTRON MATURASE 1, MITOCHONDRIAL-RELATED"/>
    <property type="match status" value="1"/>
</dbReference>
<keyword evidence="4" id="KW-1185">Reference proteome</keyword>
<proteinExistence type="inferred from homology"/>
<comment type="similarity">
    <text evidence="1">Belongs to the bacterial reverse transcriptase family.</text>
</comment>
<protein>
    <submittedName>
        <fullName evidence="3">Putative RNA-directed DNA polymerase</fullName>
        <ecNumber evidence="3">2.7.7.49</ecNumber>
    </submittedName>
</protein>
<sequence length="567" mass="66053">MLVKDRAASGIGASTLPRVWHSIDWKATAHRVRNLRRRIYRASQLQQPNRVRSLMKLMLRSRANLYAAVRRVTQDNPGKRTPGVDGQLARTATERDQLIQQMGRYTLGRVKPTRRIYIPKRNGKTRPLGIPCLVDRVAQAMVKNALEPSWEARFEPHSYGFRPGRSAHDALQYTWTCLRASCKRPWVLDADIQGAFDQISHTFLMQSLGNIPGRALIHAWLKAGYLEAGSWSATERGTPQGGIISPLLLNIALHGLENDLHQHFRYHRPRNTPRIRYTAKGARYRIVRYADDFAIMAETRLEIERIVPFISSGLEKRGLQFHPDKTRIVHIDDGFDFLGMTLRRFKGHCLTKPDKNRVVEQLRSIRCWLKQPPSMTPEGVIRQLNPILRGWAQYYQPGVSKDTLQWMSHQLWRALWRWCLRRHPQKGKRWVRQKYYRTLQGRQWRFATEVKDGRGKRKMLRLFDLGDMPIRRHILVRDTYAPDDAAQAAYGEQRQRQRSRLYWGQDKQPGRIARAQAGRCPQCGELILNGEKLHLHHRHPVQQGGKDTDDNLVWLHKVCHQQIHARP</sequence>
<dbReference type="PROSITE" id="PS50878">
    <property type="entry name" value="RT_POL"/>
    <property type="match status" value="1"/>
</dbReference>
<comment type="caution">
    <text evidence="3">The sequence shown here is derived from an EMBL/GenBank/DDBJ whole genome shotgun (WGS) entry which is preliminary data.</text>
</comment>
<dbReference type="CDD" id="cd01651">
    <property type="entry name" value="RT_G2_intron"/>
    <property type="match status" value="1"/>
</dbReference>
<dbReference type="SMART" id="SM00507">
    <property type="entry name" value="HNHc"/>
    <property type="match status" value="1"/>
</dbReference>
<dbReference type="PANTHER" id="PTHR34047:SF10">
    <property type="entry name" value="GROUP II INTRON-ASSOCIATED OPEN READING FRAME"/>
    <property type="match status" value="1"/>
</dbReference>
<dbReference type="NCBIfam" id="TIGR04416">
    <property type="entry name" value="group_II_RT_mat"/>
    <property type="match status" value="1"/>
</dbReference>
<evidence type="ECO:0000256" key="1">
    <source>
        <dbReference type="ARBA" id="ARBA00034120"/>
    </source>
</evidence>
<dbReference type="InterPro" id="IPR013597">
    <property type="entry name" value="Mat_intron_G2"/>
</dbReference>
<dbReference type="InterPro" id="IPR030931">
    <property type="entry name" value="Group_II_RT_mat"/>
</dbReference>
<dbReference type="EC" id="2.7.7.49" evidence="3"/>
<dbReference type="Pfam" id="PF01844">
    <property type="entry name" value="HNH"/>
    <property type="match status" value="1"/>
</dbReference>
<dbReference type="InterPro" id="IPR025960">
    <property type="entry name" value="RVT_N"/>
</dbReference>
<keyword evidence="3" id="KW-0548">Nucleotidyltransferase</keyword>
<dbReference type="Pfam" id="PF00078">
    <property type="entry name" value="RVT_1"/>
    <property type="match status" value="1"/>
</dbReference>
<dbReference type="GO" id="GO:0003964">
    <property type="term" value="F:RNA-directed DNA polymerase activity"/>
    <property type="evidence" value="ECO:0007669"/>
    <property type="project" value="UniProtKB-KW"/>
</dbReference>
<dbReference type="Gene3D" id="1.10.30.50">
    <property type="match status" value="1"/>
</dbReference>
<feature type="domain" description="Reverse transcriptase" evidence="2">
    <location>
        <begin position="99"/>
        <end position="342"/>
    </location>
</feature>
<name>G2JBF0_9BURK</name>
<dbReference type="InterPro" id="IPR003615">
    <property type="entry name" value="HNH_nuc"/>
</dbReference>
<dbReference type="GO" id="GO:0003676">
    <property type="term" value="F:nucleic acid binding"/>
    <property type="evidence" value="ECO:0007669"/>
    <property type="project" value="InterPro"/>
</dbReference>
<dbReference type="InterPro" id="IPR051083">
    <property type="entry name" value="GrpII_Intron_Splice-Mob/Def"/>
</dbReference>
<dbReference type="EMBL" id="CAFB01000061">
    <property type="protein sequence ID" value="CCD30104.1"/>
    <property type="molecule type" value="Genomic_DNA"/>
</dbReference>
<dbReference type="InterPro" id="IPR000477">
    <property type="entry name" value="RT_dom"/>
</dbReference>
<evidence type="ECO:0000259" key="2">
    <source>
        <dbReference type="PROSITE" id="PS50878"/>
    </source>
</evidence>
<accession>G2JBF0</accession>
<dbReference type="CDD" id="cd00085">
    <property type="entry name" value="HNHc"/>
    <property type="match status" value="1"/>
</dbReference>
<dbReference type="SUPFAM" id="SSF56672">
    <property type="entry name" value="DNA/RNA polymerases"/>
    <property type="match status" value="1"/>
</dbReference>
<evidence type="ECO:0000313" key="4">
    <source>
        <dbReference type="Proteomes" id="UP000054051"/>
    </source>
</evidence>
<organism evidence="3 4">
    <name type="scientific">Candidatus Glomeribacter gigasporarum BEG34</name>
    <dbReference type="NCBI Taxonomy" id="1070319"/>
    <lineage>
        <taxon>Bacteria</taxon>
        <taxon>Pseudomonadati</taxon>
        <taxon>Pseudomonadota</taxon>
        <taxon>Betaproteobacteria</taxon>
        <taxon>Burkholderiales</taxon>
        <taxon>Burkholderiaceae</taxon>
        <taxon>Candidatus Glomeribacter</taxon>
    </lineage>
</organism>
<dbReference type="eggNOG" id="COG3344">
    <property type="taxonomic scope" value="Bacteria"/>
</dbReference>
<evidence type="ECO:0000313" key="3">
    <source>
        <dbReference type="EMBL" id="CCD30104.1"/>
    </source>
</evidence>
<dbReference type="Pfam" id="PF13655">
    <property type="entry name" value="RVT_N"/>
    <property type="match status" value="1"/>
</dbReference>
<dbReference type="GO" id="GO:0008270">
    <property type="term" value="F:zinc ion binding"/>
    <property type="evidence" value="ECO:0007669"/>
    <property type="project" value="InterPro"/>
</dbReference>
<dbReference type="RefSeq" id="WP_006683179.1">
    <property type="nucleotide sequence ID" value="NZ_CAFB01000061.1"/>
</dbReference>